<feature type="region of interest" description="Disordered" evidence="1">
    <location>
        <begin position="1"/>
        <end position="121"/>
    </location>
</feature>
<evidence type="ECO:0000313" key="4">
    <source>
        <dbReference type="EMBL" id="MBB5432114.1"/>
    </source>
</evidence>
<feature type="compositionally biased region" description="Basic and acidic residues" evidence="1">
    <location>
        <begin position="77"/>
        <end position="89"/>
    </location>
</feature>
<organism evidence="4 5">
    <name type="scientific">Nocardiopsis composta</name>
    <dbReference type="NCBI Taxonomy" id="157465"/>
    <lineage>
        <taxon>Bacteria</taxon>
        <taxon>Bacillati</taxon>
        <taxon>Actinomycetota</taxon>
        <taxon>Actinomycetes</taxon>
        <taxon>Streptosporangiales</taxon>
        <taxon>Nocardiopsidaceae</taxon>
        <taxon>Nocardiopsis</taxon>
    </lineage>
</organism>
<keyword evidence="2" id="KW-0472">Membrane</keyword>
<reference evidence="4 5" key="1">
    <citation type="submission" date="2020-08" db="EMBL/GenBank/DDBJ databases">
        <title>Sequencing the genomes of 1000 actinobacteria strains.</title>
        <authorList>
            <person name="Klenk H.-P."/>
        </authorList>
    </citation>
    <scope>NUCLEOTIDE SEQUENCE [LARGE SCALE GENOMIC DNA]</scope>
    <source>
        <strain evidence="4 5">DSM 44551</strain>
    </source>
</reference>
<evidence type="ECO:0000313" key="5">
    <source>
        <dbReference type="Proteomes" id="UP000572635"/>
    </source>
</evidence>
<dbReference type="AlphaFoldDB" id="A0A7W8VDQ7"/>
<feature type="domain" description="DUF218" evidence="3">
    <location>
        <begin position="162"/>
        <end position="293"/>
    </location>
</feature>
<dbReference type="CDD" id="cd06259">
    <property type="entry name" value="YdcF-like"/>
    <property type="match status" value="1"/>
</dbReference>
<gene>
    <name evidence="4" type="ORF">HDA36_002198</name>
</gene>
<evidence type="ECO:0000259" key="3">
    <source>
        <dbReference type="Pfam" id="PF02698"/>
    </source>
</evidence>
<accession>A0A7W8VDQ7</accession>
<dbReference type="Proteomes" id="UP000572635">
    <property type="component" value="Unassembled WGS sequence"/>
</dbReference>
<dbReference type="Pfam" id="PF02698">
    <property type="entry name" value="DUF218"/>
    <property type="match status" value="1"/>
</dbReference>
<dbReference type="EMBL" id="JACHDB010000001">
    <property type="protein sequence ID" value="MBB5432114.1"/>
    <property type="molecule type" value="Genomic_DNA"/>
</dbReference>
<feature type="compositionally biased region" description="Basic and acidic residues" evidence="1">
    <location>
        <begin position="1"/>
        <end position="17"/>
    </location>
</feature>
<dbReference type="InterPro" id="IPR003848">
    <property type="entry name" value="DUF218"/>
</dbReference>
<dbReference type="GO" id="GO:0005886">
    <property type="term" value="C:plasma membrane"/>
    <property type="evidence" value="ECO:0007669"/>
    <property type="project" value="TreeGrafter"/>
</dbReference>
<proteinExistence type="predicted"/>
<dbReference type="RefSeq" id="WP_184391724.1">
    <property type="nucleotide sequence ID" value="NZ_BAAAJD010000095.1"/>
</dbReference>
<keyword evidence="2" id="KW-1133">Transmembrane helix</keyword>
<dbReference type="InterPro" id="IPR014729">
    <property type="entry name" value="Rossmann-like_a/b/a_fold"/>
</dbReference>
<dbReference type="PANTHER" id="PTHR30336:SF20">
    <property type="entry name" value="DUF218 DOMAIN-CONTAINING PROTEIN"/>
    <property type="match status" value="1"/>
</dbReference>
<feature type="transmembrane region" description="Helical" evidence="2">
    <location>
        <begin position="127"/>
        <end position="151"/>
    </location>
</feature>
<evidence type="ECO:0000256" key="2">
    <source>
        <dbReference type="SAM" id="Phobius"/>
    </source>
</evidence>
<dbReference type="InterPro" id="IPR051599">
    <property type="entry name" value="Cell_Envelope_Assoc"/>
</dbReference>
<dbReference type="PANTHER" id="PTHR30336">
    <property type="entry name" value="INNER MEMBRANE PROTEIN, PROBABLE PERMEASE"/>
    <property type="match status" value="1"/>
</dbReference>
<keyword evidence="5" id="KW-1185">Reference proteome</keyword>
<evidence type="ECO:0000256" key="1">
    <source>
        <dbReference type="SAM" id="MobiDB-lite"/>
    </source>
</evidence>
<feature type="compositionally biased region" description="Pro residues" evidence="1">
    <location>
        <begin position="38"/>
        <end position="48"/>
    </location>
</feature>
<comment type="caution">
    <text evidence="4">The sequence shown here is derived from an EMBL/GenBank/DDBJ whole genome shotgun (WGS) entry which is preliminary data.</text>
</comment>
<keyword evidence="2" id="KW-0812">Transmembrane</keyword>
<dbReference type="Gene3D" id="3.40.50.620">
    <property type="entry name" value="HUPs"/>
    <property type="match status" value="1"/>
</dbReference>
<protein>
    <submittedName>
        <fullName evidence="4">Uncharacterized SAM-binding protein YcdF (DUF218 family)</fullName>
    </submittedName>
</protein>
<name>A0A7W8VDQ7_9ACTN</name>
<sequence length="334" mass="35846">MRTADEERGEDPRDEWPQGRSADSMETQVFTSADRPRPAAPPADPGPVPAGADATRVFTRAHGPVRESAPAPGAESDTVHDGRLPDVRRGGSGGGPHDGGPYDDGPFDDPGPRRAGRRSRPPRRLRLGRIIAIVLLIAVAIPPATWGWVWWTARQDERPPSDAIVVLGASQYNGAPSPIFQARLEHAADLYRSGVAPAVVTVGGNQPGDNFTEGGAGRDWLVGQGIPADAVVAVETGSNTLRSLEAVAEVFDSRGWGSAIIVSDPWHSLRSRIMAEDQGMEAGTSPVRSGPAVLERRTQLWYITRETGSLWYYWLFGDSADVRDDLKDHGTDAA</sequence>